<dbReference type="SUPFAM" id="SSF53383">
    <property type="entry name" value="PLP-dependent transferases"/>
    <property type="match status" value="1"/>
</dbReference>
<dbReference type="InterPro" id="IPR015421">
    <property type="entry name" value="PyrdxlP-dep_Trfase_major"/>
</dbReference>
<dbReference type="PANTHER" id="PTHR42735:SF4">
    <property type="entry name" value="PYRIDOXAL PHOSPHATE-DEPENDENT DECARBOXYLASE FAMILY PROTEIN"/>
    <property type="match status" value="1"/>
</dbReference>
<protein>
    <recommendedName>
        <fullName evidence="7">Decarboxylase</fullName>
    </recommendedName>
</protein>
<dbReference type="EMBL" id="JAERQJ010000009">
    <property type="protein sequence ID" value="MBL0685484.1"/>
    <property type="molecule type" value="Genomic_DNA"/>
</dbReference>
<name>A0A936ZTX6_9FLAO</name>
<dbReference type="Proteomes" id="UP000651057">
    <property type="component" value="Unassembled WGS sequence"/>
</dbReference>
<dbReference type="PANTHER" id="PTHR42735">
    <property type="match status" value="1"/>
</dbReference>
<keyword evidence="3" id="KW-0456">Lyase</keyword>
<dbReference type="Pfam" id="PF00282">
    <property type="entry name" value="Pyridoxal_deC"/>
    <property type="match status" value="1"/>
</dbReference>
<dbReference type="GO" id="GO:0030170">
    <property type="term" value="F:pyridoxal phosphate binding"/>
    <property type="evidence" value="ECO:0007669"/>
    <property type="project" value="InterPro"/>
</dbReference>
<organism evidence="5 6">
    <name type="scientific">Aquimarina mytili</name>
    <dbReference type="NCBI Taxonomy" id="874423"/>
    <lineage>
        <taxon>Bacteria</taxon>
        <taxon>Pseudomonadati</taxon>
        <taxon>Bacteroidota</taxon>
        <taxon>Flavobacteriia</taxon>
        <taxon>Flavobacteriales</taxon>
        <taxon>Flavobacteriaceae</taxon>
        <taxon>Aquimarina</taxon>
    </lineage>
</organism>
<evidence type="ECO:0000256" key="2">
    <source>
        <dbReference type="ARBA" id="ARBA00022898"/>
    </source>
</evidence>
<dbReference type="GO" id="GO:0016830">
    <property type="term" value="F:carbon-carbon lyase activity"/>
    <property type="evidence" value="ECO:0007669"/>
    <property type="project" value="InterPro"/>
</dbReference>
<comment type="cofactor">
    <cofactor evidence="1 4">
        <name>pyridoxal 5'-phosphate</name>
        <dbReference type="ChEBI" id="CHEBI:597326"/>
    </cofactor>
</comment>
<accession>A0A936ZTX6</accession>
<evidence type="ECO:0000313" key="6">
    <source>
        <dbReference type="Proteomes" id="UP000651057"/>
    </source>
</evidence>
<keyword evidence="6" id="KW-1185">Reference proteome</keyword>
<evidence type="ECO:0000256" key="1">
    <source>
        <dbReference type="ARBA" id="ARBA00001933"/>
    </source>
</evidence>
<proteinExistence type="predicted"/>
<feature type="modified residue" description="N6-(pyridoxal phosphate)lysine" evidence="4">
    <location>
        <position position="443"/>
    </location>
</feature>
<dbReference type="AlphaFoldDB" id="A0A936ZTX6"/>
<dbReference type="InterPro" id="IPR050477">
    <property type="entry name" value="GrpII_AminoAcid_Decarb"/>
</dbReference>
<dbReference type="GO" id="GO:0019752">
    <property type="term" value="P:carboxylic acid metabolic process"/>
    <property type="evidence" value="ECO:0007669"/>
    <property type="project" value="InterPro"/>
</dbReference>
<reference evidence="5" key="1">
    <citation type="submission" date="2021-01" db="EMBL/GenBank/DDBJ databases">
        <authorList>
            <person name="Zhong Y.L."/>
        </authorList>
    </citation>
    <scope>NUCLEOTIDE SEQUENCE</scope>
    <source>
        <strain evidence="5">KCTC 23302</strain>
    </source>
</reference>
<comment type="caution">
    <text evidence="5">The sequence shown here is derived from an EMBL/GenBank/DDBJ whole genome shotgun (WGS) entry which is preliminary data.</text>
</comment>
<sequence length="719" mass="80508">MITETLLNGSVAQPKPIQKDDINKTGAWFLGSKGENADWFSRMILEAIEANTDVRKSYFPEDPNFITQEVKDSPEYQDSLATLEKEYHKLLQELQKSAPFFSMRSVGHMLWDVNIPSILGYFSALLYNQNNVAAETSPVTTLLEMQAGNDLCEMLGYKTTPIQAPNDQVLPVEEGIVGWGHITCDGTVANIEGLWMARNLKFYIVALQNAIKNEESLAALATLEIKNLAGQNKRIIDLDAWEALNMPIDEVLAIPTIIANHYPEVTIENLEKTTAKYSVQTLGFFNFYQKYLTGISQAPVAITPNTQHYSWPKAAALLGIGEQNLRIVPNGKTTRMDIERLEEILADCAENKIPLITAVAIIGTTQEGAVDDLEKLLQLRDKYRKKGLEFTIHADAAWGGYFPSMIRSTDGSQDFSKLPISDYVARQYKALAHTDSITIDPHKAGYVPYPAGGLCYRNSAMRNLVSFKAPVVFHGGLDPTVGVYGVEGSKPGAAAASVYLSHRVIPTNQDGYGKILSDCTFIAKKFYAQLACLDLEDNPFVCIPLIQTPAAKQGKSQREVIDELLFLKSRIIDVPNQEIIADEPAMSLLRNMGQDQTIVTYMFNFKNADGTLNTDPKKMSDLNNELYNRLSFHPWQDDIEKTPLIVTASEFDPNNYCKKFMTHLYHRAGLSEMQDVPLHFIISTFMNPWISSTNQGELLHTYIRVLKETVTDIINEKYR</sequence>
<keyword evidence="2 4" id="KW-0663">Pyridoxal phosphate</keyword>
<dbReference type="InterPro" id="IPR015424">
    <property type="entry name" value="PyrdxlP-dep_Trfase"/>
</dbReference>
<dbReference type="Gene3D" id="3.40.640.10">
    <property type="entry name" value="Type I PLP-dependent aspartate aminotransferase-like (Major domain)"/>
    <property type="match status" value="1"/>
</dbReference>
<gene>
    <name evidence="5" type="ORF">JJQ60_18260</name>
</gene>
<dbReference type="RefSeq" id="WP_201923631.1">
    <property type="nucleotide sequence ID" value="NZ_BAABAX010000012.1"/>
</dbReference>
<evidence type="ECO:0000256" key="3">
    <source>
        <dbReference type="ARBA" id="ARBA00023239"/>
    </source>
</evidence>
<evidence type="ECO:0000256" key="4">
    <source>
        <dbReference type="PIRSR" id="PIRSR602129-50"/>
    </source>
</evidence>
<evidence type="ECO:0000313" key="5">
    <source>
        <dbReference type="EMBL" id="MBL0685484.1"/>
    </source>
</evidence>
<evidence type="ECO:0008006" key="7">
    <source>
        <dbReference type="Google" id="ProtNLM"/>
    </source>
</evidence>
<dbReference type="InterPro" id="IPR002129">
    <property type="entry name" value="PyrdxlP-dep_de-COase"/>
</dbReference>